<dbReference type="EMBL" id="JACYFG010000051">
    <property type="protein sequence ID" value="MBD5781680.1"/>
    <property type="molecule type" value="Genomic_DNA"/>
</dbReference>
<feature type="coiled-coil region" evidence="1">
    <location>
        <begin position="574"/>
        <end position="601"/>
    </location>
</feature>
<keyword evidence="3" id="KW-1185">Reference proteome</keyword>
<organism evidence="2 3">
    <name type="scientific">Pelagicoccus enzymogenes</name>
    <dbReference type="NCBI Taxonomy" id="2773457"/>
    <lineage>
        <taxon>Bacteria</taxon>
        <taxon>Pseudomonadati</taxon>
        <taxon>Verrucomicrobiota</taxon>
        <taxon>Opitutia</taxon>
        <taxon>Puniceicoccales</taxon>
        <taxon>Pelagicoccaceae</taxon>
        <taxon>Pelagicoccus</taxon>
    </lineage>
</organism>
<comment type="caution">
    <text evidence="2">The sequence shown here is derived from an EMBL/GenBank/DDBJ whole genome shotgun (WGS) entry which is preliminary data.</text>
</comment>
<proteinExistence type="predicted"/>
<dbReference type="AlphaFoldDB" id="A0A927IJL9"/>
<sequence>MSSEPSTPHEDAKPHFIPRSAELDELASLLPLLGVELGDNRVFNVWGEKGVGKSSFISEFRESERMRKEKVLWIQPTRDEPLDDIPEFIRACAKTIRYPSNPDKEKKISEQLESVQRGKVNPIVSDDSILITRSSIAKQKKAYINQAAASSVGRTENVRDDFEINVGLGESKANNHAEGFLDALPLKSLGTDLTIIYIEHYDRLSVTVMDWLRDYVFPAATNGAYRRSLVFLLESQDPLRFAYPLENWGDWSNLTEDFQLPPLNVSDTLKTARALVTDPARASFLAHGSLGYPADLQASAKQVAALDLKPARAFLETLDKVDQLKIAALSLPKIVQADEISSLFGQEASSIFDWAKELPTDLIARSSNGKALNFDEGLRCEAISRFADIPKFQSYAKAWRPAGRLSRNVPSRNERSKLLLLAGLLWIDTQLCNALFKDQANKILPFVTDSKSIFKRKQNRYCISSHLRDDLLKTALSMEHPGVGIVFKKASKLWEERKTEIESQISQIESQIEDREQELKELSHKQTETIAQIRIQDRATNESDTPNKGPGLLSKILHRGEGDSHSPDSLRKLNKSLSAQIQAKEGEVDTLKAELHSAQDALKHPYVPATLQ</sequence>
<dbReference type="InterPro" id="IPR027417">
    <property type="entry name" value="P-loop_NTPase"/>
</dbReference>
<reference evidence="2" key="1">
    <citation type="submission" date="2020-09" db="EMBL/GenBank/DDBJ databases">
        <title>Pelagicoccus enzymogenes sp. nov. with an EPS production, isolated from marine sediment.</title>
        <authorList>
            <person name="Feng X."/>
        </authorList>
    </citation>
    <scope>NUCLEOTIDE SEQUENCE</scope>
    <source>
        <strain evidence="2">NFK12</strain>
    </source>
</reference>
<protein>
    <submittedName>
        <fullName evidence="2">Uncharacterized protein</fullName>
    </submittedName>
</protein>
<dbReference type="Gene3D" id="3.40.50.300">
    <property type="entry name" value="P-loop containing nucleotide triphosphate hydrolases"/>
    <property type="match status" value="1"/>
</dbReference>
<gene>
    <name evidence="2" type="ORF">IEN85_19425</name>
</gene>
<evidence type="ECO:0000256" key="1">
    <source>
        <dbReference type="SAM" id="Coils"/>
    </source>
</evidence>
<evidence type="ECO:0000313" key="2">
    <source>
        <dbReference type="EMBL" id="MBD5781680.1"/>
    </source>
</evidence>
<name>A0A927IJL9_9BACT</name>
<evidence type="ECO:0000313" key="3">
    <source>
        <dbReference type="Proteomes" id="UP000622317"/>
    </source>
</evidence>
<dbReference type="Proteomes" id="UP000622317">
    <property type="component" value="Unassembled WGS sequence"/>
</dbReference>
<accession>A0A927IJL9</accession>
<keyword evidence="1" id="KW-0175">Coiled coil</keyword>
<dbReference type="RefSeq" id="WP_191618764.1">
    <property type="nucleotide sequence ID" value="NZ_JACYFG010000051.1"/>
</dbReference>
<feature type="coiled-coil region" evidence="1">
    <location>
        <begin position="491"/>
        <end position="525"/>
    </location>
</feature>